<name>M1UG46_9CORY</name>
<dbReference type="STRING" id="1121353.H924_08910"/>
<dbReference type="GO" id="GO:0005829">
    <property type="term" value="C:cytosol"/>
    <property type="evidence" value="ECO:0007669"/>
    <property type="project" value="TreeGrafter"/>
</dbReference>
<dbReference type="EMBL" id="CP004354">
    <property type="protein sequence ID" value="AGG67220.1"/>
    <property type="molecule type" value="Genomic_DNA"/>
</dbReference>
<organism evidence="4 5">
    <name type="scientific">Corynebacterium callunae DSM 20147</name>
    <dbReference type="NCBI Taxonomy" id="1121353"/>
    <lineage>
        <taxon>Bacteria</taxon>
        <taxon>Bacillati</taxon>
        <taxon>Actinomycetota</taxon>
        <taxon>Actinomycetes</taxon>
        <taxon>Mycobacteriales</taxon>
        <taxon>Corynebacteriaceae</taxon>
        <taxon>Corynebacterium</taxon>
    </lineage>
</organism>
<dbReference type="AlphaFoldDB" id="M1UG46"/>
<dbReference type="NCBIfam" id="TIGR03858">
    <property type="entry name" value="LLM_2I7G"/>
    <property type="match status" value="1"/>
</dbReference>
<evidence type="ECO:0000259" key="3">
    <source>
        <dbReference type="Pfam" id="PF00296"/>
    </source>
</evidence>
<dbReference type="InterPro" id="IPR036661">
    <property type="entry name" value="Luciferase-like_sf"/>
</dbReference>
<dbReference type="Pfam" id="PF00296">
    <property type="entry name" value="Bac_luciferase"/>
    <property type="match status" value="1"/>
</dbReference>
<dbReference type="SUPFAM" id="SSF51679">
    <property type="entry name" value="Bacterial luciferase-like"/>
    <property type="match status" value="1"/>
</dbReference>
<evidence type="ECO:0000313" key="5">
    <source>
        <dbReference type="Proteomes" id="UP000011760"/>
    </source>
</evidence>
<protein>
    <recommendedName>
        <fullName evidence="3">Luciferase-like domain-containing protein</fullName>
    </recommendedName>
</protein>
<feature type="domain" description="Luciferase-like" evidence="3">
    <location>
        <begin position="22"/>
        <end position="309"/>
    </location>
</feature>
<reference evidence="4 5" key="1">
    <citation type="submission" date="2013-02" db="EMBL/GenBank/DDBJ databases">
        <title>The complete genome sequence of Corynebacterium callunae DSM 20147.</title>
        <authorList>
            <person name="Ruckert C."/>
            <person name="Albersmeier A."/>
            <person name="Kalinowski J."/>
        </authorList>
    </citation>
    <scope>NUCLEOTIDE SEQUENCE [LARGE SCALE GENOMIC DNA]</scope>
    <source>
        <strain evidence="4 5">DSM 20147</strain>
    </source>
</reference>
<evidence type="ECO:0000313" key="4">
    <source>
        <dbReference type="EMBL" id="AGG67220.1"/>
    </source>
</evidence>
<evidence type="ECO:0000256" key="1">
    <source>
        <dbReference type="ARBA" id="ARBA00023002"/>
    </source>
</evidence>
<dbReference type="GO" id="GO:0004497">
    <property type="term" value="F:monooxygenase activity"/>
    <property type="evidence" value="ECO:0007669"/>
    <property type="project" value="UniProtKB-KW"/>
</dbReference>
<dbReference type="eggNOG" id="COG2141">
    <property type="taxonomic scope" value="Bacteria"/>
</dbReference>
<dbReference type="InterPro" id="IPR011251">
    <property type="entry name" value="Luciferase-like_dom"/>
</dbReference>
<dbReference type="GO" id="GO:0016705">
    <property type="term" value="F:oxidoreductase activity, acting on paired donors, with incorporation or reduction of molecular oxygen"/>
    <property type="evidence" value="ECO:0007669"/>
    <property type="project" value="InterPro"/>
</dbReference>
<accession>M1UG46</accession>
<dbReference type="KEGG" id="ccn:H924_08910"/>
<gene>
    <name evidence="4" type="ORF">H924_08910</name>
</gene>
<dbReference type="InterPro" id="IPR050766">
    <property type="entry name" value="Bact_Lucif_Oxidored"/>
</dbReference>
<dbReference type="Gene3D" id="3.20.20.30">
    <property type="entry name" value="Luciferase-like domain"/>
    <property type="match status" value="1"/>
</dbReference>
<dbReference type="PANTHER" id="PTHR30137:SF8">
    <property type="entry name" value="BLR5498 PROTEIN"/>
    <property type="match status" value="1"/>
</dbReference>
<dbReference type="HOGENOM" id="CLU_027853_8_0_11"/>
<dbReference type="Proteomes" id="UP000011760">
    <property type="component" value="Chromosome"/>
</dbReference>
<dbReference type="PATRIC" id="fig|1121353.3.peg.1816"/>
<sequence length="353" mass="39172">MTNPISSLSFGLDTFGDVTVDTDGNAVSQAQTIRDVIEEAKMAEKVGIDIFGIGEHHRTEYAISAPDIVMTAILAATEKLKVTSSVTVLSSDDPVRIFERYSTMNALSNGRAEITLGRGSFIESFPLFGFDLQDYEKLFNERLDLFRTILDADAKQEGVTWKGETRSALENQMLYPPTENGIKTWVAVGGSPESVVRAAKYHFPLMLAIIGGAPERFRPYVELYKRANEQFGQPQLPIGIHSPGLVAATDKEARELSLDNWLLLQRAIGAERGWAPADARQFEREIDHGSLYIGSPETVAKKIADTIEKLSLNRFTMKYASGPTPHEYHMRSIELYGTEVIPMVREILAKRAA</sequence>
<keyword evidence="5" id="KW-1185">Reference proteome</keyword>
<dbReference type="InterPro" id="IPR022290">
    <property type="entry name" value="LLM_Atu2307-like"/>
</dbReference>
<keyword evidence="1" id="KW-0560">Oxidoreductase</keyword>
<proteinExistence type="predicted"/>
<dbReference type="PANTHER" id="PTHR30137">
    <property type="entry name" value="LUCIFERASE-LIKE MONOOXYGENASE"/>
    <property type="match status" value="1"/>
</dbReference>
<evidence type="ECO:0000256" key="2">
    <source>
        <dbReference type="ARBA" id="ARBA00023033"/>
    </source>
</evidence>
<keyword evidence="2" id="KW-0503">Monooxygenase</keyword>